<organism evidence="1">
    <name type="scientific">Aphanomyces invadans</name>
    <dbReference type="NCBI Taxonomy" id="157072"/>
    <lineage>
        <taxon>Eukaryota</taxon>
        <taxon>Sar</taxon>
        <taxon>Stramenopiles</taxon>
        <taxon>Oomycota</taxon>
        <taxon>Saprolegniomycetes</taxon>
        <taxon>Saprolegniales</taxon>
        <taxon>Verrucalvaceae</taxon>
        <taxon>Aphanomyces</taxon>
    </lineage>
</organism>
<dbReference type="EMBL" id="KI914133">
    <property type="protein sequence ID" value="ETV90047.1"/>
    <property type="molecule type" value="Genomic_DNA"/>
</dbReference>
<dbReference type="VEuPathDB" id="FungiDB:H310_15120"/>
<protein>
    <submittedName>
        <fullName evidence="1">Uncharacterized protein</fullName>
    </submittedName>
</protein>
<sequence length="208" mass="23458">MVPREHFWTLVDLDFARVRMEEVQFVDASDEAFGMAGLGEATFEYVCDITSYVNIVDEADEAGMPARMFEANACLAKFGRTHNDFERHVVWMLNAVATMTMVTADGRGFTRYKDRMREGDPGETLLEYISVFVYSLLRPNAGRQKNRRVSWPTTVGALAGSLANFDLTRRSIYGQLSAELVARIAIRAGTRREREVSWSGPRLLTTIA</sequence>
<dbReference type="AlphaFoldDB" id="A0A024T9N7"/>
<dbReference type="RefSeq" id="XP_008881319.1">
    <property type="nucleotide sequence ID" value="XM_008883097.1"/>
</dbReference>
<proteinExistence type="predicted"/>
<gene>
    <name evidence="1" type="ORF">H310_15120</name>
</gene>
<name>A0A024T9N7_9STRA</name>
<accession>A0A024T9N7</accession>
<dbReference type="GeneID" id="20092170"/>
<evidence type="ECO:0000313" key="1">
    <source>
        <dbReference type="EMBL" id="ETV90047.1"/>
    </source>
</evidence>
<reference evidence="1" key="1">
    <citation type="submission" date="2013-12" db="EMBL/GenBank/DDBJ databases">
        <title>The Genome Sequence of Aphanomyces invadans NJM9701.</title>
        <authorList>
            <consortium name="The Broad Institute Genomics Platform"/>
            <person name="Russ C."/>
            <person name="Tyler B."/>
            <person name="van West P."/>
            <person name="Dieguez-Uribeondo J."/>
            <person name="Young S.K."/>
            <person name="Zeng Q."/>
            <person name="Gargeya S."/>
            <person name="Fitzgerald M."/>
            <person name="Abouelleil A."/>
            <person name="Alvarado L."/>
            <person name="Chapman S.B."/>
            <person name="Gainer-Dewar J."/>
            <person name="Goldberg J."/>
            <person name="Griggs A."/>
            <person name="Gujja S."/>
            <person name="Hansen M."/>
            <person name="Howarth C."/>
            <person name="Imamovic A."/>
            <person name="Ireland A."/>
            <person name="Larimer J."/>
            <person name="McCowan C."/>
            <person name="Murphy C."/>
            <person name="Pearson M."/>
            <person name="Poon T.W."/>
            <person name="Priest M."/>
            <person name="Roberts A."/>
            <person name="Saif S."/>
            <person name="Shea T."/>
            <person name="Sykes S."/>
            <person name="Wortman J."/>
            <person name="Nusbaum C."/>
            <person name="Birren B."/>
        </authorList>
    </citation>
    <scope>NUCLEOTIDE SEQUENCE [LARGE SCALE GENOMIC DNA]</scope>
    <source>
        <strain evidence="1">NJM9701</strain>
    </source>
</reference>